<evidence type="ECO:0000313" key="1">
    <source>
        <dbReference type="EMBL" id="MDH6279829.1"/>
    </source>
</evidence>
<keyword evidence="2" id="KW-1185">Reference proteome</keyword>
<dbReference type="EMBL" id="JARXVC010000002">
    <property type="protein sequence ID" value="MDH6279829.1"/>
    <property type="molecule type" value="Genomic_DNA"/>
</dbReference>
<organism evidence="1 2">
    <name type="scientific">Prescottella agglutinans</name>
    <dbReference type="NCBI Taxonomy" id="1644129"/>
    <lineage>
        <taxon>Bacteria</taxon>
        <taxon>Bacillati</taxon>
        <taxon>Actinomycetota</taxon>
        <taxon>Actinomycetes</taxon>
        <taxon>Mycobacteriales</taxon>
        <taxon>Nocardiaceae</taxon>
        <taxon>Prescottella</taxon>
    </lineage>
</organism>
<evidence type="ECO:0000313" key="2">
    <source>
        <dbReference type="Proteomes" id="UP001160334"/>
    </source>
</evidence>
<accession>A0ABT6M692</accession>
<name>A0ABT6M692_9NOCA</name>
<proteinExistence type="predicted"/>
<dbReference type="RefSeq" id="WP_280759193.1">
    <property type="nucleotide sequence ID" value="NZ_JARXVC010000002.1"/>
</dbReference>
<gene>
    <name evidence="1" type="ORF">M2280_001038</name>
</gene>
<dbReference type="Proteomes" id="UP001160334">
    <property type="component" value="Unassembled WGS sequence"/>
</dbReference>
<protein>
    <submittedName>
        <fullName evidence="1">Uncharacterized protein</fullName>
    </submittedName>
</protein>
<reference evidence="1 2" key="1">
    <citation type="submission" date="2023-04" db="EMBL/GenBank/DDBJ databases">
        <title>Forest soil microbial communities from Buena Vista Peninsula, Colon Province, Panama.</title>
        <authorList>
            <person name="Bouskill N."/>
        </authorList>
    </citation>
    <scope>NUCLEOTIDE SEQUENCE [LARGE SCALE GENOMIC DNA]</scope>
    <source>
        <strain evidence="1 2">CFH S0262</strain>
    </source>
</reference>
<comment type="caution">
    <text evidence="1">The sequence shown here is derived from an EMBL/GenBank/DDBJ whole genome shotgun (WGS) entry which is preliminary data.</text>
</comment>
<sequence>MGTRVGPIRVDLFGTGRDVDAVVADIFALAGSEVLTLVDRSTSVDEVIVDALQTQWQIEHPGDAPGHQTVHTVMFDVDSMHLDRMAERIADMLAREDADDTGEVVADPVPWMVTMQRTA</sequence>